<dbReference type="AlphaFoldDB" id="A0A644VRZ8"/>
<dbReference type="PANTHER" id="PTHR43265">
    <property type="entry name" value="ESTERASE ESTD"/>
    <property type="match status" value="1"/>
</dbReference>
<dbReference type="Pfam" id="PF12146">
    <property type="entry name" value="Hydrolase_4"/>
    <property type="match status" value="1"/>
</dbReference>
<dbReference type="SUPFAM" id="SSF53474">
    <property type="entry name" value="alpha/beta-Hydrolases"/>
    <property type="match status" value="1"/>
</dbReference>
<gene>
    <name evidence="2" type="ORF">SDC9_40319</name>
</gene>
<protein>
    <recommendedName>
        <fullName evidence="1">Serine aminopeptidase S33 domain-containing protein</fullName>
    </recommendedName>
</protein>
<comment type="caution">
    <text evidence="2">The sequence shown here is derived from an EMBL/GenBank/DDBJ whole genome shotgun (WGS) entry which is preliminary data.</text>
</comment>
<dbReference type="GO" id="GO:0052689">
    <property type="term" value="F:carboxylic ester hydrolase activity"/>
    <property type="evidence" value="ECO:0007669"/>
    <property type="project" value="TreeGrafter"/>
</dbReference>
<reference evidence="2" key="1">
    <citation type="submission" date="2019-08" db="EMBL/GenBank/DDBJ databases">
        <authorList>
            <person name="Kucharzyk K."/>
            <person name="Murdoch R.W."/>
            <person name="Higgins S."/>
            <person name="Loffler F."/>
        </authorList>
    </citation>
    <scope>NUCLEOTIDE SEQUENCE</scope>
</reference>
<organism evidence="2">
    <name type="scientific">bioreactor metagenome</name>
    <dbReference type="NCBI Taxonomy" id="1076179"/>
    <lineage>
        <taxon>unclassified sequences</taxon>
        <taxon>metagenomes</taxon>
        <taxon>ecological metagenomes</taxon>
    </lineage>
</organism>
<proteinExistence type="predicted"/>
<evidence type="ECO:0000259" key="1">
    <source>
        <dbReference type="Pfam" id="PF12146"/>
    </source>
</evidence>
<feature type="domain" description="Serine aminopeptidase S33" evidence="1">
    <location>
        <begin position="22"/>
        <end position="157"/>
    </location>
</feature>
<dbReference type="PANTHER" id="PTHR43265:SF1">
    <property type="entry name" value="ESTERASE ESTD"/>
    <property type="match status" value="1"/>
</dbReference>
<accession>A0A644VRZ8</accession>
<sequence>MDIKFKSYDGYELSGTILKANNEKAALVFVHGITSSKDELGFHSDYAKFLSEHGITTLRFDYRFHGGKNEGSPKLENLSLCGILNDIDAAFTALKNNVDSNTKAFFIVGTSFGGGLSAYWVDSTNKKEIRKVILNAPVISYENDVLERNQLLENGLLSGKAQKQLKNKGFVKSSDIHFGRGLINELKYINGIDALQNLGSRVVIFHGDNDEDVPLTSSQKYKSNETQLEIIPKVGHGFGVEDDEDLDFPETKAIHKGIYKKALEIIEASL</sequence>
<dbReference type="EMBL" id="VSSQ01000417">
    <property type="protein sequence ID" value="MPL94171.1"/>
    <property type="molecule type" value="Genomic_DNA"/>
</dbReference>
<evidence type="ECO:0000313" key="2">
    <source>
        <dbReference type="EMBL" id="MPL94171.1"/>
    </source>
</evidence>
<dbReference type="InterPro" id="IPR022742">
    <property type="entry name" value="Hydrolase_4"/>
</dbReference>
<name>A0A644VRZ8_9ZZZZ</name>
<dbReference type="InterPro" id="IPR053145">
    <property type="entry name" value="AB_hydrolase_Est10"/>
</dbReference>
<dbReference type="InterPro" id="IPR029058">
    <property type="entry name" value="AB_hydrolase_fold"/>
</dbReference>
<dbReference type="Gene3D" id="3.40.50.1820">
    <property type="entry name" value="alpha/beta hydrolase"/>
    <property type="match status" value="1"/>
</dbReference>